<evidence type="ECO:0000313" key="7">
    <source>
        <dbReference type="Proteomes" id="UP001219585"/>
    </source>
</evidence>
<gene>
    <name evidence="6" type="ORF">OU989_10295</name>
</gene>
<dbReference type="Proteomes" id="UP001219585">
    <property type="component" value="Chromosome"/>
</dbReference>
<dbReference type="Pfam" id="PF00496">
    <property type="entry name" value="SBP_bac_5"/>
    <property type="match status" value="1"/>
</dbReference>
<protein>
    <submittedName>
        <fullName evidence="6">ABC transporter substrate-binding protein</fullName>
    </submittedName>
</protein>
<dbReference type="Gene3D" id="3.10.105.10">
    <property type="entry name" value="Dipeptide-binding Protein, Domain 3"/>
    <property type="match status" value="1"/>
</dbReference>
<comment type="similarity">
    <text evidence="1">Belongs to the bacterial solute-binding protein 5 family.</text>
</comment>
<reference evidence="6" key="1">
    <citation type="submission" date="2022-11" db="EMBL/GenBank/DDBJ databases">
        <title>Lysinibacillus irui.</title>
        <authorList>
            <person name="Akintayo S.O."/>
        </authorList>
    </citation>
    <scope>NUCLEOTIDE SEQUENCE</scope>
    <source>
        <strain evidence="6">IRB4-01</strain>
    </source>
</reference>
<dbReference type="EMBL" id="CP113527">
    <property type="protein sequence ID" value="WDV08834.1"/>
    <property type="molecule type" value="Genomic_DNA"/>
</dbReference>
<dbReference type="Gene3D" id="3.90.76.10">
    <property type="entry name" value="Dipeptide-binding Protein, Domain 1"/>
    <property type="match status" value="1"/>
</dbReference>
<accession>A0AAJ5RSY0</accession>
<dbReference type="CDD" id="cd08518">
    <property type="entry name" value="PBP2_NikA_DppA_OppA_like_19"/>
    <property type="match status" value="1"/>
</dbReference>
<proteinExistence type="inferred from homology"/>
<sequence>MKKSSLFILLMIVAISLVGCASSQGEEKQPAATSSSQANELIFASESEFAGLNPLLEETNLDAFLFRGLMRFDEHNVPVNDIAQSIKISDDQMTYTITIQQDVTFHDGQALTVDDIIFTIDSILDDENGSYLKSDFNHVASMNKINDTTMTIQLDEPFTPMLDKLTVPILPKHAFEGQEMRTASFNQQPIGAGPYMFEQWDKGTSLTLKAYPAFFGTKASIEKVIFKFIPDSNVRALQLKSGEVDIALLDPNQVEELSKVEHLKMYEVESADYRGLLFNMKFPIWQDVTIRKAISYATDRAGIVKGILHGYGTEAYSPLQKHAFTNSTIEQYSYDVKKANKLLEQAGWTLKDDGFRYKDGQKLAFTITAPITDTVRVNMANYAAEGYKAVGADVNVAALDWNNIVIEDSEAFMVGWGSPYDADHHTYSLFHSGESSHTSAGYNYGSYANAKVDALLEEGRTTVDPEKRKEVYVALQEELAQDPPFAYFAYVDAVYGINEQIHGVKERILGHHGAGFLWNVEEWKWNDR</sequence>
<dbReference type="InterPro" id="IPR000914">
    <property type="entry name" value="SBP_5_dom"/>
</dbReference>
<dbReference type="GO" id="GO:0042597">
    <property type="term" value="C:periplasmic space"/>
    <property type="evidence" value="ECO:0007669"/>
    <property type="project" value="UniProtKB-ARBA"/>
</dbReference>
<dbReference type="InterPro" id="IPR039424">
    <property type="entry name" value="SBP_5"/>
</dbReference>
<dbReference type="Gene3D" id="3.40.190.10">
    <property type="entry name" value="Periplasmic binding protein-like II"/>
    <property type="match status" value="1"/>
</dbReference>
<feature type="chain" id="PRO_5042490769" evidence="4">
    <location>
        <begin position="22"/>
        <end position="528"/>
    </location>
</feature>
<dbReference type="GO" id="GO:0015833">
    <property type="term" value="P:peptide transport"/>
    <property type="evidence" value="ECO:0007669"/>
    <property type="project" value="TreeGrafter"/>
</dbReference>
<dbReference type="PANTHER" id="PTHR30290:SF9">
    <property type="entry name" value="OLIGOPEPTIDE-BINDING PROTEIN APPA"/>
    <property type="match status" value="1"/>
</dbReference>
<evidence type="ECO:0000256" key="2">
    <source>
        <dbReference type="ARBA" id="ARBA00022448"/>
    </source>
</evidence>
<dbReference type="GO" id="GO:0043190">
    <property type="term" value="C:ATP-binding cassette (ABC) transporter complex"/>
    <property type="evidence" value="ECO:0007669"/>
    <property type="project" value="InterPro"/>
</dbReference>
<dbReference type="SUPFAM" id="SSF53850">
    <property type="entry name" value="Periplasmic binding protein-like II"/>
    <property type="match status" value="1"/>
</dbReference>
<dbReference type="AlphaFoldDB" id="A0AAJ5RSY0"/>
<keyword evidence="2" id="KW-0813">Transport</keyword>
<dbReference type="RefSeq" id="WP_274797050.1">
    <property type="nucleotide sequence ID" value="NZ_CP113527.1"/>
</dbReference>
<evidence type="ECO:0000256" key="3">
    <source>
        <dbReference type="ARBA" id="ARBA00022729"/>
    </source>
</evidence>
<evidence type="ECO:0000256" key="1">
    <source>
        <dbReference type="ARBA" id="ARBA00005695"/>
    </source>
</evidence>
<dbReference type="PIRSF" id="PIRSF002741">
    <property type="entry name" value="MppA"/>
    <property type="match status" value="1"/>
</dbReference>
<feature type="domain" description="Solute-binding protein family 5" evidence="5">
    <location>
        <begin position="78"/>
        <end position="433"/>
    </location>
</feature>
<feature type="signal peptide" evidence="4">
    <location>
        <begin position="1"/>
        <end position="21"/>
    </location>
</feature>
<dbReference type="GO" id="GO:1904680">
    <property type="term" value="F:peptide transmembrane transporter activity"/>
    <property type="evidence" value="ECO:0007669"/>
    <property type="project" value="TreeGrafter"/>
</dbReference>
<dbReference type="InterPro" id="IPR030678">
    <property type="entry name" value="Peptide/Ni-bd"/>
</dbReference>
<keyword evidence="3 4" id="KW-0732">Signal</keyword>
<dbReference type="PROSITE" id="PS51257">
    <property type="entry name" value="PROKAR_LIPOPROTEIN"/>
    <property type="match status" value="1"/>
</dbReference>
<organism evidence="6 7">
    <name type="scientific">Lysinibacillus irui</name>
    <dbReference type="NCBI Taxonomy" id="2998077"/>
    <lineage>
        <taxon>Bacteria</taxon>
        <taxon>Bacillati</taxon>
        <taxon>Bacillota</taxon>
        <taxon>Bacilli</taxon>
        <taxon>Bacillales</taxon>
        <taxon>Bacillaceae</taxon>
        <taxon>Lysinibacillus</taxon>
    </lineage>
</organism>
<name>A0AAJ5RSY0_9BACI</name>
<dbReference type="KEGG" id="liu:OU989_10295"/>
<dbReference type="PANTHER" id="PTHR30290">
    <property type="entry name" value="PERIPLASMIC BINDING COMPONENT OF ABC TRANSPORTER"/>
    <property type="match status" value="1"/>
</dbReference>
<evidence type="ECO:0000259" key="5">
    <source>
        <dbReference type="Pfam" id="PF00496"/>
    </source>
</evidence>
<evidence type="ECO:0000313" key="6">
    <source>
        <dbReference type="EMBL" id="WDV08834.1"/>
    </source>
</evidence>
<evidence type="ECO:0000256" key="4">
    <source>
        <dbReference type="SAM" id="SignalP"/>
    </source>
</evidence>